<dbReference type="PROSITE" id="PS50042">
    <property type="entry name" value="CNMP_BINDING_3"/>
    <property type="match status" value="1"/>
</dbReference>
<evidence type="ECO:0000256" key="1">
    <source>
        <dbReference type="ARBA" id="ARBA00023015"/>
    </source>
</evidence>
<dbReference type="Gene3D" id="1.10.10.10">
    <property type="entry name" value="Winged helix-like DNA-binding domain superfamily/Winged helix DNA-binding domain"/>
    <property type="match status" value="1"/>
</dbReference>
<dbReference type="Pfam" id="PF00027">
    <property type="entry name" value="cNMP_binding"/>
    <property type="match status" value="1"/>
</dbReference>
<dbReference type="GO" id="GO:0005829">
    <property type="term" value="C:cytosol"/>
    <property type="evidence" value="ECO:0007669"/>
    <property type="project" value="TreeGrafter"/>
</dbReference>
<dbReference type="InterPro" id="IPR036390">
    <property type="entry name" value="WH_DNA-bd_sf"/>
</dbReference>
<dbReference type="InterPro" id="IPR014710">
    <property type="entry name" value="RmlC-like_jellyroll"/>
</dbReference>
<keyword evidence="2" id="KW-0238">DNA-binding</keyword>
<feature type="domain" description="Cyclic nucleotide-binding" evidence="4">
    <location>
        <begin position="5"/>
        <end position="110"/>
    </location>
</feature>
<reference evidence="6" key="1">
    <citation type="submission" date="2019-09" db="EMBL/GenBank/DDBJ databases">
        <authorList>
            <person name="Li J."/>
        </authorList>
    </citation>
    <scope>NUCLEOTIDE SEQUENCE [LARGE SCALE GENOMIC DNA]</scope>
    <source>
        <strain evidence="6">JCM 14732</strain>
    </source>
</reference>
<sequence>MHWSPLASLDDGEQQAVLGAARRRSFAKGEIVFHAGDRSDSVHLVVSGHFSVMVSTPDGDLATLNVLGSGDWFGELSMLGEQDPAPRSATIVSLDAAETLVLTQPAFHRLCESHPRIERLVGGLMAARIRKLSADLLEARYVDLDQRLYRALLDVGDVFGGRDSGFTIPLTQEQLADLVGGTRPSVNQVLQQLAREGIVQVARGRVTVVDEQALARKAGR</sequence>
<dbReference type="CDD" id="cd00038">
    <property type="entry name" value="CAP_ED"/>
    <property type="match status" value="1"/>
</dbReference>
<keyword evidence="7" id="KW-1185">Reference proteome</keyword>
<keyword evidence="3" id="KW-0804">Transcription</keyword>
<name>A0A5M4FC39_9ACTN</name>
<gene>
    <name evidence="6" type="ORF">ESP70_016970</name>
</gene>
<dbReference type="InterPro" id="IPR050397">
    <property type="entry name" value="Env_Response_Regulators"/>
</dbReference>
<organism evidence="6 7">
    <name type="scientific">Aeromicrobium ginsengisoli</name>
    <dbReference type="NCBI Taxonomy" id="363867"/>
    <lineage>
        <taxon>Bacteria</taxon>
        <taxon>Bacillati</taxon>
        <taxon>Actinomycetota</taxon>
        <taxon>Actinomycetes</taxon>
        <taxon>Propionibacteriales</taxon>
        <taxon>Nocardioidaceae</taxon>
        <taxon>Aeromicrobium</taxon>
    </lineage>
</organism>
<evidence type="ECO:0000256" key="3">
    <source>
        <dbReference type="ARBA" id="ARBA00023163"/>
    </source>
</evidence>
<dbReference type="GO" id="GO:0003700">
    <property type="term" value="F:DNA-binding transcription factor activity"/>
    <property type="evidence" value="ECO:0007669"/>
    <property type="project" value="TreeGrafter"/>
</dbReference>
<protein>
    <submittedName>
        <fullName evidence="6">Crp/Fnr family transcriptional regulator</fullName>
    </submittedName>
</protein>
<accession>A0A5M4FC39</accession>
<dbReference type="InterPro" id="IPR036388">
    <property type="entry name" value="WH-like_DNA-bd_sf"/>
</dbReference>
<evidence type="ECO:0000259" key="5">
    <source>
        <dbReference type="PROSITE" id="PS51063"/>
    </source>
</evidence>
<dbReference type="OrthoDB" id="892842at2"/>
<evidence type="ECO:0000256" key="2">
    <source>
        <dbReference type="ARBA" id="ARBA00023125"/>
    </source>
</evidence>
<dbReference type="EMBL" id="SDPQ02000003">
    <property type="protein sequence ID" value="KAA1395827.1"/>
    <property type="molecule type" value="Genomic_DNA"/>
</dbReference>
<evidence type="ECO:0000313" key="7">
    <source>
        <dbReference type="Proteomes" id="UP000380867"/>
    </source>
</evidence>
<dbReference type="SUPFAM" id="SSF46785">
    <property type="entry name" value="Winged helix' DNA-binding domain"/>
    <property type="match status" value="1"/>
</dbReference>
<keyword evidence="1" id="KW-0805">Transcription regulation</keyword>
<evidence type="ECO:0000259" key="4">
    <source>
        <dbReference type="PROSITE" id="PS50042"/>
    </source>
</evidence>
<dbReference type="InterPro" id="IPR018488">
    <property type="entry name" value="cNMP-bd_CS"/>
</dbReference>
<dbReference type="PRINTS" id="PR00103">
    <property type="entry name" value="CAMPKINASE"/>
</dbReference>
<dbReference type="InterPro" id="IPR000595">
    <property type="entry name" value="cNMP-bd_dom"/>
</dbReference>
<dbReference type="GO" id="GO:0003677">
    <property type="term" value="F:DNA binding"/>
    <property type="evidence" value="ECO:0007669"/>
    <property type="project" value="UniProtKB-KW"/>
</dbReference>
<dbReference type="SMART" id="SM00100">
    <property type="entry name" value="cNMP"/>
    <property type="match status" value="1"/>
</dbReference>
<dbReference type="PANTHER" id="PTHR24567">
    <property type="entry name" value="CRP FAMILY TRANSCRIPTIONAL REGULATORY PROTEIN"/>
    <property type="match status" value="1"/>
</dbReference>
<comment type="caution">
    <text evidence="6">The sequence shown here is derived from an EMBL/GenBank/DDBJ whole genome shotgun (WGS) entry which is preliminary data.</text>
</comment>
<dbReference type="SUPFAM" id="SSF51206">
    <property type="entry name" value="cAMP-binding domain-like"/>
    <property type="match status" value="1"/>
</dbReference>
<dbReference type="PANTHER" id="PTHR24567:SF74">
    <property type="entry name" value="HTH-TYPE TRANSCRIPTIONAL REGULATOR ARCR"/>
    <property type="match status" value="1"/>
</dbReference>
<dbReference type="Pfam" id="PF13545">
    <property type="entry name" value="HTH_Crp_2"/>
    <property type="match status" value="1"/>
</dbReference>
<dbReference type="InterPro" id="IPR018490">
    <property type="entry name" value="cNMP-bd_dom_sf"/>
</dbReference>
<dbReference type="PROSITE" id="PS00889">
    <property type="entry name" value="CNMP_BINDING_2"/>
    <property type="match status" value="1"/>
</dbReference>
<dbReference type="SMART" id="SM00419">
    <property type="entry name" value="HTH_CRP"/>
    <property type="match status" value="1"/>
</dbReference>
<dbReference type="PROSITE" id="PS51063">
    <property type="entry name" value="HTH_CRP_2"/>
    <property type="match status" value="1"/>
</dbReference>
<dbReference type="Proteomes" id="UP000380867">
    <property type="component" value="Unassembled WGS sequence"/>
</dbReference>
<evidence type="ECO:0000313" key="6">
    <source>
        <dbReference type="EMBL" id="KAA1395827.1"/>
    </source>
</evidence>
<proteinExistence type="predicted"/>
<dbReference type="AlphaFoldDB" id="A0A5M4FC39"/>
<dbReference type="RefSeq" id="WP_149690477.1">
    <property type="nucleotide sequence ID" value="NZ_SDPQ02000003.1"/>
</dbReference>
<feature type="domain" description="HTH crp-type" evidence="5">
    <location>
        <begin position="142"/>
        <end position="212"/>
    </location>
</feature>
<dbReference type="InterPro" id="IPR012318">
    <property type="entry name" value="HTH_CRP"/>
</dbReference>
<dbReference type="Gene3D" id="2.60.120.10">
    <property type="entry name" value="Jelly Rolls"/>
    <property type="match status" value="1"/>
</dbReference>